<evidence type="ECO:0000256" key="2">
    <source>
        <dbReference type="ARBA" id="ARBA00022643"/>
    </source>
</evidence>
<dbReference type="Proteomes" id="UP000019141">
    <property type="component" value="Unassembled WGS sequence"/>
</dbReference>
<dbReference type="HOGENOM" id="CLU_027853_7_0_7"/>
<evidence type="ECO:0000259" key="5">
    <source>
        <dbReference type="Pfam" id="PF00296"/>
    </source>
</evidence>
<evidence type="ECO:0000313" key="7">
    <source>
        <dbReference type="Proteomes" id="UP000019141"/>
    </source>
</evidence>
<dbReference type="PANTHER" id="PTHR42847">
    <property type="entry name" value="ALKANESULFONATE MONOOXYGENASE"/>
    <property type="match status" value="1"/>
</dbReference>
<evidence type="ECO:0000256" key="1">
    <source>
        <dbReference type="ARBA" id="ARBA00022630"/>
    </source>
</evidence>
<dbReference type="AlphaFoldDB" id="W4L5L9"/>
<dbReference type="InterPro" id="IPR019921">
    <property type="entry name" value="Lucif-like_OxRdtase_Rv2161c"/>
</dbReference>
<dbReference type="InterPro" id="IPR050172">
    <property type="entry name" value="SsuD_RutA_monooxygenase"/>
</dbReference>
<comment type="caution">
    <text evidence="6">The sequence shown here is derived from an EMBL/GenBank/DDBJ whole genome shotgun (WGS) entry which is preliminary data.</text>
</comment>
<keyword evidence="2" id="KW-0288">FMN</keyword>
<reference evidence="6 7" key="1">
    <citation type="journal article" date="2014" name="Nature">
        <title>An environmental bacterial taxon with a large and distinct metabolic repertoire.</title>
        <authorList>
            <person name="Wilson M.C."/>
            <person name="Mori T."/>
            <person name="Ruckert C."/>
            <person name="Uria A.R."/>
            <person name="Helf M.J."/>
            <person name="Takada K."/>
            <person name="Gernert C."/>
            <person name="Steffens U.A."/>
            <person name="Heycke N."/>
            <person name="Schmitt S."/>
            <person name="Rinke C."/>
            <person name="Helfrich E.J."/>
            <person name="Brachmann A.O."/>
            <person name="Gurgui C."/>
            <person name="Wakimoto T."/>
            <person name="Kracht M."/>
            <person name="Crusemann M."/>
            <person name="Hentschel U."/>
            <person name="Abe I."/>
            <person name="Matsunaga S."/>
            <person name="Kalinowski J."/>
            <person name="Takeyama H."/>
            <person name="Piel J."/>
        </authorList>
    </citation>
    <scope>NUCLEOTIDE SEQUENCE [LARGE SCALE GENOMIC DNA]</scope>
    <source>
        <strain evidence="7">TSY1</strain>
    </source>
</reference>
<accession>W4L5L9</accession>
<feature type="domain" description="Luciferase-like" evidence="5">
    <location>
        <begin position="16"/>
        <end position="234"/>
    </location>
</feature>
<dbReference type="Gene3D" id="3.20.20.30">
    <property type="entry name" value="Luciferase-like domain"/>
    <property type="match status" value="1"/>
</dbReference>
<name>W4L5L9_ENTF1</name>
<dbReference type="Pfam" id="PF00296">
    <property type="entry name" value="Bac_luciferase"/>
    <property type="match status" value="1"/>
</dbReference>
<dbReference type="GO" id="GO:0046306">
    <property type="term" value="P:alkanesulfonate catabolic process"/>
    <property type="evidence" value="ECO:0007669"/>
    <property type="project" value="TreeGrafter"/>
</dbReference>
<gene>
    <name evidence="6" type="ORF">ETSY1_41245</name>
</gene>
<sequence>MELGVSMFATDYAIQIDELAREVEARGFESLWVPEHTHIPSSRRSPWPGGDSLPEEYWHTYDPFVSLMYAAAVTKNLKIGTGICLVIERDTIAMAKEVASLDRLSGGRFLFGIGGGWNAEEMEHHGTVFKTRFKKMGEQVRAMKTIWTQDEPEFHGEFVNFDPIWCWPKPAQNPHPPVLLGGESSYTLQRVVDYCEGWLPRNRQPELVIQGMAELKERAAKAGRSMDTISVSVFGAGSDSKLLDTYRELGVTRCILSLPSQRSDTILPMLDEYAKLLN</sequence>
<keyword evidence="4" id="KW-0503">Monooxygenase</keyword>
<proteinExistence type="predicted"/>
<dbReference type="InterPro" id="IPR011251">
    <property type="entry name" value="Luciferase-like_dom"/>
</dbReference>
<protein>
    <submittedName>
        <fullName evidence="6">N5,N10-methylenetetrahydromethanopterin reductase</fullName>
    </submittedName>
</protein>
<dbReference type="SUPFAM" id="SSF51679">
    <property type="entry name" value="Bacterial luciferase-like"/>
    <property type="match status" value="1"/>
</dbReference>
<evidence type="ECO:0000256" key="3">
    <source>
        <dbReference type="ARBA" id="ARBA00023002"/>
    </source>
</evidence>
<evidence type="ECO:0000313" key="6">
    <source>
        <dbReference type="EMBL" id="ETW92985.1"/>
    </source>
</evidence>
<dbReference type="NCBIfam" id="TIGR03619">
    <property type="entry name" value="F420_Rv2161c"/>
    <property type="match status" value="1"/>
</dbReference>
<dbReference type="EMBL" id="AZHW01001332">
    <property type="protein sequence ID" value="ETW92985.1"/>
    <property type="molecule type" value="Genomic_DNA"/>
</dbReference>
<dbReference type="GO" id="GO:0008726">
    <property type="term" value="F:alkanesulfonate monooxygenase activity"/>
    <property type="evidence" value="ECO:0007669"/>
    <property type="project" value="TreeGrafter"/>
</dbReference>
<dbReference type="PANTHER" id="PTHR42847:SF4">
    <property type="entry name" value="ALKANESULFONATE MONOOXYGENASE-RELATED"/>
    <property type="match status" value="1"/>
</dbReference>
<keyword evidence="1" id="KW-0285">Flavoprotein</keyword>
<keyword evidence="7" id="KW-1185">Reference proteome</keyword>
<dbReference type="InterPro" id="IPR036661">
    <property type="entry name" value="Luciferase-like_sf"/>
</dbReference>
<organism evidence="6 7">
    <name type="scientific">Entotheonella factor</name>
    <dbReference type="NCBI Taxonomy" id="1429438"/>
    <lineage>
        <taxon>Bacteria</taxon>
        <taxon>Pseudomonadati</taxon>
        <taxon>Nitrospinota/Tectimicrobiota group</taxon>
        <taxon>Candidatus Tectimicrobiota</taxon>
        <taxon>Candidatus Entotheonellia</taxon>
        <taxon>Candidatus Entotheonellales</taxon>
        <taxon>Candidatus Entotheonellaceae</taxon>
        <taxon>Candidatus Entotheonella</taxon>
    </lineage>
</organism>
<keyword evidence="3" id="KW-0560">Oxidoreductase</keyword>
<evidence type="ECO:0000256" key="4">
    <source>
        <dbReference type="ARBA" id="ARBA00023033"/>
    </source>
</evidence>